<accession>A0A6A4D2L3</accession>
<dbReference type="AlphaFoldDB" id="A0A6A4D2L3"/>
<reference evidence="1 3" key="1">
    <citation type="submission" date="2018-08" db="EMBL/GenBank/DDBJ databases">
        <title>Genomic investigation of the strawberry pathogen Phytophthora fragariae indicates pathogenicity is determined by transcriptional variation in three key races.</title>
        <authorList>
            <person name="Adams T.M."/>
            <person name="Armitage A.D."/>
            <person name="Sobczyk M.K."/>
            <person name="Bates H.J."/>
            <person name="Dunwell J.M."/>
            <person name="Nellist C.F."/>
            <person name="Harrison R.J."/>
        </authorList>
    </citation>
    <scope>NUCLEOTIDE SEQUENCE [LARGE SCALE GENOMIC DNA]</scope>
    <source>
        <strain evidence="1 3">A4</strain>
        <strain evidence="2 4">NOV-77</strain>
    </source>
</reference>
<dbReference type="EMBL" id="QXFY01001325">
    <property type="protein sequence ID" value="KAE9321011.1"/>
    <property type="molecule type" value="Genomic_DNA"/>
</dbReference>
<dbReference type="EMBL" id="QXGE01001229">
    <property type="protein sequence ID" value="KAE9295704.1"/>
    <property type="molecule type" value="Genomic_DNA"/>
</dbReference>
<evidence type="ECO:0000313" key="1">
    <source>
        <dbReference type="EMBL" id="KAE9295704.1"/>
    </source>
</evidence>
<comment type="caution">
    <text evidence="1">The sequence shown here is derived from an EMBL/GenBank/DDBJ whole genome shotgun (WGS) entry which is preliminary data.</text>
</comment>
<sequence>MTAMKMTATMAYVADHERPHQMQKLQKLMPHDCAIVAAAQGGEDVELPTVAPPQGMQERLQLDLEAHRRWNTSLSVYLSLPASRLPTSPCDPTDASPTRHYATRPTFKVERCFSMFEALRENVLSAVSTMPQCTCQYCMDLLVYIRYKYSQPRGIVKLTAGTEKRKQILTTFINDFVIMGQRRAPKLGKRKCEAQKLVPAMLESFLLSNAQNC</sequence>
<dbReference type="Proteomes" id="UP000437068">
    <property type="component" value="Unassembled WGS sequence"/>
</dbReference>
<dbReference type="Proteomes" id="UP000486351">
    <property type="component" value="Unassembled WGS sequence"/>
</dbReference>
<gene>
    <name evidence="1" type="ORF">PF001_g17208</name>
    <name evidence="2" type="ORF">PF008_g17913</name>
</gene>
<proteinExistence type="predicted"/>
<evidence type="ECO:0000313" key="2">
    <source>
        <dbReference type="EMBL" id="KAE9321011.1"/>
    </source>
</evidence>
<name>A0A6A4D2L3_9STRA</name>
<protein>
    <submittedName>
        <fullName evidence="1">Uncharacterized protein</fullName>
    </submittedName>
</protein>
<evidence type="ECO:0000313" key="4">
    <source>
        <dbReference type="Proteomes" id="UP000486351"/>
    </source>
</evidence>
<organism evidence="1 3">
    <name type="scientific">Phytophthora fragariae</name>
    <dbReference type="NCBI Taxonomy" id="53985"/>
    <lineage>
        <taxon>Eukaryota</taxon>
        <taxon>Sar</taxon>
        <taxon>Stramenopiles</taxon>
        <taxon>Oomycota</taxon>
        <taxon>Peronosporomycetes</taxon>
        <taxon>Peronosporales</taxon>
        <taxon>Peronosporaceae</taxon>
        <taxon>Phytophthora</taxon>
    </lineage>
</organism>
<evidence type="ECO:0000313" key="3">
    <source>
        <dbReference type="Proteomes" id="UP000437068"/>
    </source>
</evidence>